<dbReference type="SMART" id="SM00852">
    <property type="entry name" value="MoCF_biosynth"/>
    <property type="match status" value="1"/>
</dbReference>
<feature type="compositionally biased region" description="Basic and acidic residues" evidence="3">
    <location>
        <begin position="18"/>
        <end position="40"/>
    </location>
</feature>
<keyword evidence="2" id="KW-0501">Molybdenum cofactor biosynthesis</keyword>
<dbReference type="InterPro" id="IPR051920">
    <property type="entry name" value="MPT_Adenylyltrnsfr/MoaC-Rel"/>
</dbReference>
<comment type="pathway">
    <text evidence="1">Cofactor biosynthesis; molybdopterin biosynthesis.</text>
</comment>
<sequence length="207" mass="21729">MSDVSDHTTPHGTSADHTTPDHTTPDHTTPDHTTPDHTTPDHTTPAAPRDALVVVASTRAAAGVYRDTSGALAVEWLRSRGFTTPDAVVVPDADIPRHLGDLLSRPDDLPRVLLTTGGTGPADDDLTVGAVRPHLDREFPGVMAEFWRRGAESVPTAVLSGGVAGTVGRTFVMTLPGSRGGVRDGIAVLDPLIDHLTALLEGRTAHD</sequence>
<evidence type="ECO:0000256" key="2">
    <source>
        <dbReference type="ARBA" id="ARBA00023150"/>
    </source>
</evidence>
<evidence type="ECO:0000313" key="5">
    <source>
        <dbReference type="EMBL" id="RRO86100.1"/>
    </source>
</evidence>
<feature type="region of interest" description="Disordered" evidence="3">
    <location>
        <begin position="1"/>
        <end position="49"/>
    </location>
</feature>
<dbReference type="AlphaFoldDB" id="A0A426PXR2"/>
<organism evidence="5 6">
    <name type="scientific">Corynebacterium bovis</name>
    <dbReference type="NCBI Taxonomy" id="36808"/>
    <lineage>
        <taxon>Bacteria</taxon>
        <taxon>Bacillati</taxon>
        <taxon>Actinomycetota</taxon>
        <taxon>Actinomycetes</taxon>
        <taxon>Mycobacteriales</taxon>
        <taxon>Corynebacteriaceae</taxon>
        <taxon>Corynebacterium</taxon>
    </lineage>
</organism>
<name>A0A426PXR2_9CORY</name>
<evidence type="ECO:0000256" key="3">
    <source>
        <dbReference type="SAM" id="MobiDB-lite"/>
    </source>
</evidence>
<dbReference type="PROSITE" id="PS01078">
    <property type="entry name" value="MOCF_BIOSYNTHESIS_1"/>
    <property type="match status" value="1"/>
</dbReference>
<accession>A0A426PXR2</accession>
<evidence type="ECO:0000259" key="4">
    <source>
        <dbReference type="SMART" id="SM00852"/>
    </source>
</evidence>
<evidence type="ECO:0000313" key="6">
    <source>
        <dbReference type="Proteomes" id="UP000276526"/>
    </source>
</evidence>
<dbReference type="InterPro" id="IPR036425">
    <property type="entry name" value="MoaB/Mog-like_dom_sf"/>
</dbReference>
<reference evidence="5 6" key="1">
    <citation type="submission" date="2018-01" db="EMBL/GenBank/DDBJ databases">
        <title>Twenty Corynebacterium bovis Genomes.</title>
        <authorList>
            <person name="Gulvik C.A."/>
        </authorList>
    </citation>
    <scope>NUCLEOTIDE SEQUENCE [LARGE SCALE GENOMIC DNA]</scope>
    <source>
        <strain evidence="5 6">F6900</strain>
    </source>
</reference>
<dbReference type="GO" id="GO:0006777">
    <property type="term" value="P:Mo-molybdopterin cofactor biosynthetic process"/>
    <property type="evidence" value="ECO:0007669"/>
    <property type="project" value="UniProtKB-KW"/>
</dbReference>
<dbReference type="UniPathway" id="UPA00344"/>
<dbReference type="PANTHER" id="PTHR43764:SF1">
    <property type="entry name" value="MOLYBDOPTERIN MOLYBDOTRANSFERASE"/>
    <property type="match status" value="1"/>
</dbReference>
<gene>
    <name evidence="5" type="ORF">CXF48_08415</name>
</gene>
<dbReference type="InterPro" id="IPR001453">
    <property type="entry name" value="MoaB/Mog_dom"/>
</dbReference>
<dbReference type="Proteomes" id="UP000276526">
    <property type="component" value="Unassembled WGS sequence"/>
</dbReference>
<dbReference type="CDD" id="cd00886">
    <property type="entry name" value="MogA_MoaB"/>
    <property type="match status" value="1"/>
</dbReference>
<dbReference type="SUPFAM" id="SSF53218">
    <property type="entry name" value="Molybdenum cofactor biosynthesis proteins"/>
    <property type="match status" value="1"/>
</dbReference>
<dbReference type="InterPro" id="IPR008284">
    <property type="entry name" value="MoCF_biosynth_CS"/>
</dbReference>
<dbReference type="EMBL" id="PQNK01000013">
    <property type="protein sequence ID" value="RRO86100.1"/>
    <property type="molecule type" value="Genomic_DNA"/>
</dbReference>
<proteinExistence type="predicted"/>
<evidence type="ECO:0000256" key="1">
    <source>
        <dbReference type="ARBA" id="ARBA00005046"/>
    </source>
</evidence>
<protein>
    <submittedName>
        <fullName evidence="5">Molybdenum cofactor biosynthesis protein</fullName>
    </submittedName>
</protein>
<feature type="domain" description="MoaB/Mog" evidence="4">
    <location>
        <begin position="51"/>
        <end position="196"/>
    </location>
</feature>
<dbReference type="PANTHER" id="PTHR43764">
    <property type="entry name" value="MOLYBDENUM COFACTOR BIOSYNTHESIS"/>
    <property type="match status" value="1"/>
</dbReference>
<dbReference type="Pfam" id="PF00994">
    <property type="entry name" value="MoCF_biosynth"/>
    <property type="match status" value="1"/>
</dbReference>
<comment type="caution">
    <text evidence="5">The sequence shown here is derived from an EMBL/GenBank/DDBJ whole genome shotgun (WGS) entry which is preliminary data.</text>
</comment>
<dbReference type="Gene3D" id="3.40.980.10">
    <property type="entry name" value="MoaB/Mog-like domain"/>
    <property type="match status" value="1"/>
</dbReference>